<evidence type="ECO:0000256" key="4">
    <source>
        <dbReference type="ARBA" id="ARBA00022729"/>
    </source>
</evidence>
<dbReference type="PANTHER" id="PTHR20961">
    <property type="entry name" value="GLYCOSYLTRANSFERASE"/>
    <property type="match status" value="1"/>
</dbReference>
<organism evidence="13 14">
    <name type="scientific">Sporothrix stenoceras</name>
    <dbReference type="NCBI Taxonomy" id="5173"/>
    <lineage>
        <taxon>Eukaryota</taxon>
        <taxon>Fungi</taxon>
        <taxon>Dikarya</taxon>
        <taxon>Ascomycota</taxon>
        <taxon>Pezizomycotina</taxon>
        <taxon>Sordariomycetes</taxon>
        <taxon>Sordariomycetidae</taxon>
        <taxon>Ophiostomatales</taxon>
        <taxon>Ophiostomataceae</taxon>
        <taxon>Sporothrix</taxon>
    </lineage>
</organism>
<gene>
    <name evidence="13" type="ORF">Sste5346_009983</name>
</gene>
<sequence length="543" mass="61238">MVSLLVSMRRRLLSVLLAFLVTLAVYTFFFSDTTSALCSSCLPDWSLRVSESPSKLTPPTELLTIPELDNLTTQPPGRDVGYCRQHFSGDYLSDLRDHSIQYCEDDGNGPASSTLTCFHGYIRGDSHADSFCIGSGATWDETQKKFSLDCPVQRIPNVNETARGLIPFTDLQPYWFNTGPKRIFEGYVSIKGQSRDETKKASSPSFVLLIRREGAGNLWHCLMEIWSMTMTFDVLRMARQEETGEPFYTTPMDMDNTHVVILDDHGPGPTMDLWRFFSKHPIVTLQDMTKDPSKLPAPLRDNSSSTNIVVPLPGGSNPLWHNDWIVRDCHPDDAPLLHLFVQRVFAHFDLPQLAGPKTNKDGMEPIVVTFIDRRGTRRLLNNVPLLEALRQKFPSDNIVIQSIDMATLSLPDQLRLVQDTDVLVGVHGAGLTHTMFMRHGAGAIVEIQPEGLAYKGFRNLAAMTGHRYFSAEAEMVAQGEETEEEKLESQKETQPAAQRKRNDPPKPWQASNVRMEEDRFLELMDVAIKCVYNEGLRNQHVVR</sequence>
<reference evidence="13 14" key="1">
    <citation type="journal article" date="2024" name="IMA Fungus">
        <title>IMA Genome - F19 : A genome assembly and annotation guide to empower mycologists, including annotated draft genome sequences of Ceratocystis pirilliformis, Diaporthe australafricana, Fusarium ophioides, Paecilomyces lecythidis, and Sporothrix stenoceras.</title>
        <authorList>
            <person name="Aylward J."/>
            <person name="Wilson A.M."/>
            <person name="Visagie C.M."/>
            <person name="Spraker J."/>
            <person name="Barnes I."/>
            <person name="Buitendag C."/>
            <person name="Ceriani C."/>
            <person name="Del Mar Angel L."/>
            <person name="du Plessis D."/>
            <person name="Fuchs T."/>
            <person name="Gasser K."/>
            <person name="Kramer D."/>
            <person name="Li W."/>
            <person name="Munsamy K."/>
            <person name="Piso A."/>
            <person name="Price J.L."/>
            <person name="Sonnekus B."/>
            <person name="Thomas C."/>
            <person name="van der Nest A."/>
            <person name="van Dijk A."/>
            <person name="van Heerden A."/>
            <person name="van Vuuren N."/>
            <person name="Yilmaz N."/>
            <person name="Duong T.A."/>
            <person name="van der Merwe N.A."/>
            <person name="Wingfield M.J."/>
            <person name="Wingfield B.D."/>
        </authorList>
    </citation>
    <scope>NUCLEOTIDE SEQUENCE [LARGE SCALE GENOMIC DNA]</scope>
    <source>
        <strain evidence="13 14">CMW 5346</strain>
    </source>
</reference>
<keyword evidence="2" id="KW-0328">Glycosyltransferase</keyword>
<dbReference type="EC" id="2.4.1.255" evidence="1"/>
<evidence type="ECO:0000256" key="1">
    <source>
        <dbReference type="ARBA" id="ARBA00011970"/>
    </source>
</evidence>
<comment type="caution">
    <text evidence="13">The sequence shown here is derived from an EMBL/GenBank/DDBJ whole genome shotgun (WGS) entry which is preliminary data.</text>
</comment>
<evidence type="ECO:0000256" key="8">
    <source>
        <dbReference type="ARBA" id="ARBA00042574"/>
    </source>
</evidence>
<evidence type="ECO:0000256" key="6">
    <source>
        <dbReference type="ARBA" id="ARBA00023180"/>
    </source>
</evidence>
<protein>
    <recommendedName>
        <fullName evidence="7">EGF domain-specific O-linked N-acetylglucosamine transferase</fullName>
        <ecNumber evidence="1">2.4.1.255</ecNumber>
    </recommendedName>
    <alternativeName>
        <fullName evidence="8">Extracellular O-linked N-acetylglucosamine transferase</fullName>
    </alternativeName>
</protein>
<dbReference type="InterPro" id="IPR049625">
    <property type="entry name" value="Glyco_transf_61_cat"/>
</dbReference>
<keyword evidence="4" id="KW-0732">Signal</keyword>
<feature type="region of interest" description="Disordered" evidence="11">
    <location>
        <begin position="478"/>
        <end position="513"/>
    </location>
</feature>
<dbReference type="InterPro" id="IPR007657">
    <property type="entry name" value="Glycosyltransferase_61"/>
</dbReference>
<evidence type="ECO:0000256" key="11">
    <source>
        <dbReference type="SAM" id="MobiDB-lite"/>
    </source>
</evidence>
<evidence type="ECO:0000256" key="9">
    <source>
        <dbReference type="ARBA" id="ARBA00048317"/>
    </source>
</evidence>
<comment type="catalytic activity">
    <reaction evidence="10">
        <text>L-threonyl-[protein] + UDP-N-acetyl-alpha-D-glucosamine = 3-O-(N-acetyl-beta-D-glucosaminyl)-L-threonyl-[protein] + UDP + H(+)</text>
        <dbReference type="Rhea" id="RHEA:48908"/>
        <dbReference type="Rhea" id="RHEA-COMP:11060"/>
        <dbReference type="Rhea" id="RHEA-COMP:12252"/>
        <dbReference type="ChEBI" id="CHEBI:15378"/>
        <dbReference type="ChEBI" id="CHEBI:30013"/>
        <dbReference type="ChEBI" id="CHEBI:57705"/>
        <dbReference type="ChEBI" id="CHEBI:58223"/>
        <dbReference type="ChEBI" id="CHEBI:90840"/>
        <dbReference type="EC" id="2.4.1.255"/>
    </reaction>
</comment>
<dbReference type="Pfam" id="PF04577">
    <property type="entry name" value="Glyco_transf_61"/>
    <property type="match status" value="1"/>
</dbReference>
<evidence type="ECO:0000313" key="14">
    <source>
        <dbReference type="Proteomes" id="UP001583186"/>
    </source>
</evidence>
<keyword evidence="5" id="KW-0256">Endoplasmic reticulum</keyword>
<keyword evidence="6" id="KW-0325">Glycoprotein</keyword>
<feature type="domain" description="Glycosyltransferase 61 catalytic" evidence="12">
    <location>
        <begin position="350"/>
        <end position="443"/>
    </location>
</feature>
<comment type="catalytic activity">
    <reaction evidence="9">
        <text>L-seryl-[protein] + UDP-N-acetyl-alpha-D-glucosamine = 3-O-(N-acetyl-beta-D-glucosaminyl)-L-seryl-[protein] + UDP + H(+)</text>
        <dbReference type="Rhea" id="RHEA:48904"/>
        <dbReference type="Rhea" id="RHEA-COMP:9863"/>
        <dbReference type="Rhea" id="RHEA-COMP:12251"/>
        <dbReference type="ChEBI" id="CHEBI:15378"/>
        <dbReference type="ChEBI" id="CHEBI:29999"/>
        <dbReference type="ChEBI" id="CHEBI:57705"/>
        <dbReference type="ChEBI" id="CHEBI:58223"/>
        <dbReference type="ChEBI" id="CHEBI:90838"/>
        <dbReference type="EC" id="2.4.1.255"/>
    </reaction>
</comment>
<keyword evidence="14" id="KW-1185">Reference proteome</keyword>
<evidence type="ECO:0000256" key="2">
    <source>
        <dbReference type="ARBA" id="ARBA00022676"/>
    </source>
</evidence>
<keyword evidence="3" id="KW-0808">Transferase</keyword>
<evidence type="ECO:0000256" key="10">
    <source>
        <dbReference type="ARBA" id="ARBA00049432"/>
    </source>
</evidence>
<name>A0ABR3YHZ0_9PEZI</name>
<proteinExistence type="predicted"/>
<evidence type="ECO:0000256" key="7">
    <source>
        <dbReference type="ARBA" id="ARBA00040944"/>
    </source>
</evidence>
<dbReference type="Proteomes" id="UP001583186">
    <property type="component" value="Unassembled WGS sequence"/>
</dbReference>
<dbReference type="PANTHER" id="PTHR20961:SF148">
    <property type="entry name" value="EGF DOMAIN-SPECIFIC O-LINKED N-ACETYLGLUCOSAMINE TRANSFERASE"/>
    <property type="match status" value="1"/>
</dbReference>
<accession>A0ABR3YHZ0</accession>
<evidence type="ECO:0000256" key="5">
    <source>
        <dbReference type="ARBA" id="ARBA00022824"/>
    </source>
</evidence>
<evidence type="ECO:0000256" key="3">
    <source>
        <dbReference type="ARBA" id="ARBA00022679"/>
    </source>
</evidence>
<evidence type="ECO:0000313" key="13">
    <source>
        <dbReference type="EMBL" id="KAL1887808.1"/>
    </source>
</evidence>
<evidence type="ECO:0000259" key="12">
    <source>
        <dbReference type="Pfam" id="PF04577"/>
    </source>
</evidence>
<dbReference type="EMBL" id="JAWCUI010000108">
    <property type="protein sequence ID" value="KAL1887808.1"/>
    <property type="molecule type" value="Genomic_DNA"/>
</dbReference>